<dbReference type="SUPFAM" id="SSF103039">
    <property type="entry name" value="CheC-like"/>
    <property type="match status" value="1"/>
</dbReference>
<dbReference type="CDD" id="cd17908">
    <property type="entry name" value="FliM"/>
    <property type="match status" value="1"/>
</dbReference>
<dbReference type="PANTHER" id="PTHR30034:SF6">
    <property type="entry name" value="YOP PROTEINS TRANSLOCATION PROTEIN Q"/>
    <property type="match status" value="1"/>
</dbReference>
<feature type="domain" description="Flagellar motor switch protein FliN-like C-terminal" evidence="10">
    <location>
        <begin position="256"/>
        <end position="326"/>
    </location>
</feature>
<dbReference type="Gene3D" id="3.40.1550.10">
    <property type="entry name" value="CheC-like"/>
    <property type="match status" value="1"/>
</dbReference>
<comment type="subcellular location">
    <subcellularLocation>
        <location evidence="1">Bacterial flagellum basal body</location>
    </subcellularLocation>
    <subcellularLocation>
        <location evidence="2">Cell membrane</location>
        <topology evidence="2">Peripheral membrane protein</topology>
    </subcellularLocation>
</comment>
<evidence type="ECO:0000256" key="8">
    <source>
        <dbReference type="ARBA" id="ARBA00023136"/>
    </source>
</evidence>
<keyword evidence="6" id="KW-0145">Chemotaxis</keyword>
<dbReference type="GO" id="GO:0003774">
    <property type="term" value="F:cytoskeletal motor activity"/>
    <property type="evidence" value="ECO:0007669"/>
    <property type="project" value="InterPro"/>
</dbReference>
<evidence type="ECO:0000256" key="2">
    <source>
        <dbReference type="ARBA" id="ARBA00004202"/>
    </source>
</evidence>
<dbReference type="AlphaFoldDB" id="A0A381N7L8"/>
<dbReference type="PANTHER" id="PTHR30034">
    <property type="entry name" value="FLAGELLAR MOTOR SWITCH PROTEIN FLIM"/>
    <property type="match status" value="1"/>
</dbReference>
<dbReference type="InterPro" id="IPR028976">
    <property type="entry name" value="CheC-like_sf"/>
</dbReference>
<organism evidence="11">
    <name type="scientific">marine metagenome</name>
    <dbReference type="NCBI Taxonomy" id="408172"/>
    <lineage>
        <taxon>unclassified sequences</taxon>
        <taxon>metagenomes</taxon>
        <taxon>ecological metagenomes</taxon>
    </lineage>
</organism>
<dbReference type="GO" id="GO:0005886">
    <property type="term" value="C:plasma membrane"/>
    <property type="evidence" value="ECO:0007669"/>
    <property type="project" value="UniProtKB-SubCell"/>
</dbReference>
<keyword evidence="7" id="KW-0283">Flagellar rotation</keyword>
<dbReference type="Gene3D" id="2.30.330.10">
    <property type="entry name" value="SpoA-like"/>
    <property type="match status" value="1"/>
</dbReference>
<dbReference type="Pfam" id="PF02154">
    <property type="entry name" value="FliM"/>
    <property type="match status" value="1"/>
</dbReference>
<protein>
    <recommendedName>
        <fullName evidence="4">Flagellar motor switch protein FliM</fullName>
    </recommendedName>
</protein>
<dbReference type="GO" id="GO:0071978">
    <property type="term" value="P:bacterial-type flagellum-dependent swarming motility"/>
    <property type="evidence" value="ECO:0007669"/>
    <property type="project" value="TreeGrafter"/>
</dbReference>
<proteinExistence type="inferred from homology"/>
<dbReference type="InterPro" id="IPR001689">
    <property type="entry name" value="Flag_FliM"/>
</dbReference>
<evidence type="ECO:0000256" key="3">
    <source>
        <dbReference type="ARBA" id="ARBA00011049"/>
    </source>
</evidence>
<dbReference type="PRINTS" id="PR00955">
    <property type="entry name" value="FLGMOTORFLIM"/>
</dbReference>
<accession>A0A381N7L8</accession>
<evidence type="ECO:0000259" key="10">
    <source>
        <dbReference type="Pfam" id="PF01052"/>
    </source>
</evidence>
<dbReference type="PIRSF" id="PIRSF002888">
    <property type="entry name" value="FliM"/>
    <property type="match status" value="1"/>
</dbReference>
<dbReference type="GO" id="GO:0009425">
    <property type="term" value="C:bacterial-type flagellum basal body"/>
    <property type="evidence" value="ECO:0007669"/>
    <property type="project" value="UniProtKB-SubCell"/>
</dbReference>
<evidence type="ECO:0000256" key="9">
    <source>
        <dbReference type="ARBA" id="ARBA00023143"/>
    </source>
</evidence>
<dbReference type="SUPFAM" id="SSF101801">
    <property type="entry name" value="Surface presentation of antigens (SPOA)"/>
    <property type="match status" value="1"/>
</dbReference>
<evidence type="ECO:0000256" key="7">
    <source>
        <dbReference type="ARBA" id="ARBA00022779"/>
    </source>
</evidence>
<name>A0A381N7L8_9ZZZZ</name>
<keyword evidence="5" id="KW-1003">Cell membrane</keyword>
<gene>
    <name evidence="11" type="ORF">METZ01_LOCUS3331</name>
</gene>
<sequence>MGSVLSQDEVDALLQGVAGDDVVSDEEGNDDEEYDPEEIVSFDLTAQDRIIRGRMPTLEIIHDRFVRLFRLTLSNALRRVVDINVRSTELIKFGEFIKTLPVPTSMNLFRMTPLRGNAMMVFETRLVFTLVEMFFGGSGEVDSKAEGRDFTEIEARMIKRVIISGLEDLQTSWRPVFPVQVNYSRTEVNPQFVSIVPHSEIVIVVTFDIEIGRAPMAITVCVPYSMIEPIRTKLNAGFQSEQDEKDNTWSNRFKQNLQKVHVEVVAKLGEMDISVRDFLNLQKDDVLYLEHEVKDPISIEVNGIQKFTGFQGAYKGKKAINIDELIYEPVQGDDMLA</sequence>
<keyword evidence="9" id="KW-0975">Bacterial flagellum</keyword>
<dbReference type="GO" id="GO:0050918">
    <property type="term" value="P:positive chemotaxis"/>
    <property type="evidence" value="ECO:0007669"/>
    <property type="project" value="TreeGrafter"/>
</dbReference>
<evidence type="ECO:0000313" key="11">
    <source>
        <dbReference type="EMBL" id="SUZ50477.1"/>
    </source>
</evidence>
<dbReference type="Pfam" id="PF01052">
    <property type="entry name" value="FliMN_C"/>
    <property type="match status" value="1"/>
</dbReference>
<evidence type="ECO:0000256" key="5">
    <source>
        <dbReference type="ARBA" id="ARBA00022475"/>
    </source>
</evidence>
<keyword evidence="8" id="KW-0472">Membrane</keyword>
<evidence type="ECO:0000256" key="1">
    <source>
        <dbReference type="ARBA" id="ARBA00004117"/>
    </source>
</evidence>
<reference evidence="11" key="1">
    <citation type="submission" date="2018-05" db="EMBL/GenBank/DDBJ databases">
        <authorList>
            <person name="Lanie J.A."/>
            <person name="Ng W.-L."/>
            <person name="Kazmierczak K.M."/>
            <person name="Andrzejewski T.M."/>
            <person name="Davidsen T.M."/>
            <person name="Wayne K.J."/>
            <person name="Tettelin H."/>
            <person name="Glass J.I."/>
            <person name="Rusch D."/>
            <person name="Podicherti R."/>
            <person name="Tsui H.-C.T."/>
            <person name="Winkler M.E."/>
        </authorList>
    </citation>
    <scope>NUCLEOTIDE SEQUENCE</scope>
</reference>
<dbReference type="InterPro" id="IPR036429">
    <property type="entry name" value="SpoA-like_sf"/>
</dbReference>
<dbReference type="InterPro" id="IPR001543">
    <property type="entry name" value="FliN-like_C"/>
</dbReference>
<evidence type="ECO:0000256" key="4">
    <source>
        <dbReference type="ARBA" id="ARBA00021898"/>
    </source>
</evidence>
<evidence type="ECO:0000256" key="6">
    <source>
        <dbReference type="ARBA" id="ARBA00022500"/>
    </source>
</evidence>
<comment type="similarity">
    <text evidence="3">Belongs to the FliM family.</text>
</comment>
<dbReference type="NCBIfam" id="TIGR01397">
    <property type="entry name" value="fliM_switch"/>
    <property type="match status" value="1"/>
</dbReference>
<dbReference type="EMBL" id="UINC01000172">
    <property type="protein sequence ID" value="SUZ50477.1"/>
    <property type="molecule type" value="Genomic_DNA"/>
</dbReference>